<dbReference type="Pfam" id="PF07724">
    <property type="entry name" value="AAA_2"/>
    <property type="match status" value="1"/>
</dbReference>
<dbReference type="Pfam" id="PF10431">
    <property type="entry name" value="ClpB_D2-small"/>
    <property type="match status" value="1"/>
</dbReference>
<dbReference type="InterPro" id="IPR050130">
    <property type="entry name" value="ClpA_ClpB"/>
</dbReference>
<dbReference type="Proteomes" id="UP001415857">
    <property type="component" value="Unassembled WGS sequence"/>
</dbReference>
<dbReference type="InterPro" id="IPR028299">
    <property type="entry name" value="ClpA/B_CS2"/>
</dbReference>
<dbReference type="SMART" id="SM01086">
    <property type="entry name" value="ClpB_D2-small"/>
    <property type="match status" value="1"/>
</dbReference>
<dbReference type="Gene3D" id="1.10.1780.10">
    <property type="entry name" value="Clp, N-terminal domain"/>
    <property type="match status" value="1"/>
</dbReference>
<dbReference type="GO" id="GO:0016887">
    <property type="term" value="F:ATP hydrolysis activity"/>
    <property type="evidence" value="ECO:0007669"/>
    <property type="project" value="InterPro"/>
</dbReference>
<dbReference type="InterPro" id="IPR019489">
    <property type="entry name" value="Clp_ATPase_C"/>
</dbReference>
<dbReference type="AlphaFoldDB" id="A0AAP0RJ47"/>
<evidence type="ECO:0000256" key="6">
    <source>
        <dbReference type="ARBA" id="ARBA00022840"/>
    </source>
</evidence>
<dbReference type="CDD" id="cd00009">
    <property type="entry name" value="AAA"/>
    <property type="match status" value="1"/>
</dbReference>
<comment type="caution">
    <text evidence="10">The sequence shown here is derived from an EMBL/GenBank/DDBJ whole genome shotgun (WGS) entry which is preliminary data.</text>
</comment>
<dbReference type="PROSITE" id="PS51903">
    <property type="entry name" value="CLP_R"/>
    <property type="match status" value="1"/>
</dbReference>
<organism evidence="10 11">
    <name type="scientific">Liquidambar formosana</name>
    <name type="common">Formosan gum</name>
    <dbReference type="NCBI Taxonomy" id="63359"/>
    <lineage>
        <taxon>Eukaryota</taxon>
        <taxon>Viridiplantae</taxon>
        <taxon>Streptophyta</taxon>
        <taxon>Embryophyta</taxon>
        <taxon>Tracheophyta</taxon>
        <taxon>Spermatophyta</taxon>
        <taxon>Magnoliopsida</taxon>
        <taxon>eudicotyledons</taxon>
        <taxon>Gunneridae</taxon>
        <taxon>Pentapetalae</taxon>
        <taxon>Saxifragales</taxon>
        <taxon>Altingiaceae</taxon>
        <taxon>Liquidambar</taxon>
    </lineage>
</organism>
<evidence type="ECO:0000256" key="7">
    <source>
        <dbReference type="ARBA" id="ARBA00023186"/>
    </source>
</evidence>
<dbReference type="FunFam" id="1.10.1780.10:FF:000004">
    <property type="entry name" value="ATP-dependent Clp protease ATP-binding subunit ClpC"/>
    <property type="match status" value="1"/>
</dbReference>
<dbReference type="InterPro" id="IPR003959">
    <property type="entry name" value="ATPase_AAA_core"/>
</dbReference>
<comment type="subcellular location">
    <subcellularLocation>
        <location evidence="1">Plastid</location>
        <location evidence="1">Chloroplast</location>
    </subcellularLocation>
</comment>
<dbReference type="InterPro" id="IPR004176">
    <property type="entry name" value="Clp_R_N"/>
</dbReference>
<reference evidence="10 11" key="1">
    <citation type="journal article" date="2024" name="Plant J.">
        <title>Genome sequences and population genomics reveal climatic adaptation and genomic divergence between two closely related sweetgum species.</title>
        <authorList>
            <person name="Xu W.Q."/>
            <person name="Ren C.Q."/>
            <person name="Zhang X.Y."/>
            <person name="Comes H.P."/>
            <person name="Liu X.H."/>
            <person name="Li Y.G."/>
            <person name="Kettle C.J."/>
            <person name="Jalonen R."/>
            <person name="Gaisberger H."/>
            <person name="Ma Y.Z."/>
            <person name="Qiu Y.X."/>
        </authorList>
    </citation>
    <scope>NUCLEOTIDE SEQUENCE [LARGE SCALE GENOMIC DNA]</scope>
    <source>
        <strain evidence="10">Hangzhou</strain>
    </source>
</reference>
<keyword evidence="5" id="KW-0547">Nucleotide-binding</keyword>
<dbReference type="SMART" id="SM00382">
    <property type="entry name" value="AAA"/>
    <property type="match status" value="2"/>
</dbReference>
<dbReference type="Pfam" id="PF02861">
    <property type="entry name" value="Clp_N"/>
    <property type="match status" value="1"/>
</dbReference>
<dbReference type="GO" id="GO:0009507">
    <property type="term" value="C:chloroplast"/>
    <property type="evidence" value="ECO:0007669"/>
    <property type="project" value="UniProtKB-SubCell"/>
</dbReference>
<keyword evidence="6" id="KW-0067">ATP-binding</keyword>
<protein>
    <recommendedName>
        <fullName evidence="9">Clp R domain-containing protein</fullName>
    </recommendedName>
</protein>
<dbReference type="FunFam" id="3.40.50.300:FF:000025">
    <property type="entry name" value="ATP-dependent Clp protease subunit"/>
    <property type="match status" value="1"/>
</dbReference>
<dbReference type="GO" id="GO:0005524">
    <property type="term" value="F:ATP binding"/>
    <property type="evidence" value="ECO:0007669"/>
    <property type="project" value="UniProtKB-KW"/>
</dbReference>
<evidence type="ECO:0000313" key="10">
    <source>
        <dbReference type="EMBL" id="KAK9278087.1"/>
    </source>
</evidence>
<dbReference type="SUPFAM" id="SSF52540">
    <property type="entry name" value="P-loop containing nucleoside triphosphate hydrolases"/>
    <property type="match status" value="2"/>
</dbReference>
<evidence type="ECO:0000259" key="9">
    <source>
        <dbReference type="PROSITE" id="PS51903"/>
    </source>
</evidence>
<keyword evidence="11" id="KW-1185">Reference proteome</keyword>
<evidence type="ECO:0000256" key="4">
    <source>
        <dbReference type="ARBA" id="ARBA00022737"/>
    </source>
</evidence>
<evidence type="ECO:0000256" key="5">
    <source>
        <dbReference type="ARBA" id="ARBA00022741"/>
    </source>
</evidence>
<evidence type="ECO:0000256" key="8">
    <source>
        <dbReference type="PROSITE-ProRule" id="PRU01251"/>
    </source>
</evidence>
<evidence type="ECO:0000256" key="2">
    <source>
        <dbReference type="ARBA" id="ARBA00022528"/>
    </source>
</evidence>
<keyword evidence="4 8" id="KW-0677">Repeat</keyword>
<keyword evidence="3" id="KW-0934">Plastid</keyword>
<dbReference type="PRINTS" id="PR00300">
    <property type="entry name" value="CLPPROTEASEA"/>
</dbReference>
<dbReference type="InterPro" id="IPR036628">
    <property type="entry name" value="Clp_N_dom_sf"/>
</dbReference>
<dbReference type="InterPro" id="IPR027417">
    <property type="entry name" value="P-loop_NTPase"/>
</dbReference>
<dbReference type="InterPro" id="IPR003593">
    <property type="entry name" value="AAA+_ATPase"/>
</dbReference>
<dbReference type="CDD" id="cd19499">
    <property type="entry name" value="RecA-like_ClpB_Hsp104-like"/>
    <property type="match status" value="1"/>
</dbReference>
<evidence type="ECO:0000256" key="3">
    <source>
        <dbReference type="ARBA" id="ARBA00022640"/>
    </source>
</evidence>
<dbReference type="Gene3D" id="1.10.8.60">
    <property type="match status" value="1"/>
</dbReference>
<gene>
    <name evidence="10" type="ORF">L1049_027645</name>
</gene>
<dbReference type="GO" id="GO:0034605">
    <property type="term" value="P:cellular response to heat"/>
    <property type="evidence" value="ECO:0007669"/>
    <property type="project" value="TreeGrafter"/>
</dbReference>
<evidence type="ECO:0000256" key="1">
    <source>
        <dbReference type="ARBA" id="ARBA00004229"/>
    </source>
</evidence>
<proteinExistence type="predicted"/>
<dbReference type="SUPFAM" id="SSF81923">
    <property type="entry name" value="Double Clp-N motif"/>
    <property type="match status" value="1"/>
</dbReference>
<evidence type="ECO:0000313" key="11">
    <source>
        <dbReference type="Proteomes" id="UP001415857"/>
    </source>
</evidence>
<name>A0AAP0RJ47_LIQFO</name>
<dbReference type="InterPro" id="IPR001270">
    <property type="entry name" value="ClpA/B"/>
</dbReference>
<keyword evidence="7" id="KW-0143">Chaperone</keyword>
<sequence length="751" mass="82776">MPMAVLQPTKIPTSASVQRPDQFQGYGKEKATVKMTYNLPPPVLKNRKEQTPVLRAFSGLRGSNAFDTLGVKSGDDFHSKVASAVSVRREKASRCVPKAMFDRFGDKGIKVIMLAQEEARRLGHNFVSTEMILLGLIGEGTGIAAKVLKSMGIKLRDARIEVEKIIGWGSGFVAVEIPFTPGAKRVLELTLEEARKLGHNYIQSEHLLLGLLHETGSVAAQVLENLGADLSKIRQQASLTSLFIFTVIRMVGENTEAVSPTDGGTSGNKMPTLDEHGTNLTKLAEEGKLDPVVGRQQQIERVIEILGRRTKNNPCLIGEPGVGKTAIAEGLAQRIIDGDVPETIEGKKAGKLRDRELELQTQISGLVAKGKEMSKAEMVAGDVGPLVTEVDIQHIVSAWTGIPVEKVSIDESDRLLKMEATLHKRVIGQDEAVKAISSAIRRARVGLKNPNRPIASFIFSGPTGVGKSELAKALAAYYFGSEEAMIRLDMSEFMEKHTVSKLIGSPPGYVGYTEGGQLTEAVRRRPYSVVLFDEIEKAHPDVFNMMLQILEDGRLTDSKGRTVDFKNTLLIMTSNIGSSIIEKGGKRIGFDLDFDEKDSSNKRIKSLVKEELKRYFRPEFLNRLDEMIVFRQLTELEVKEIADIMLNEVSKRLKTKDIEIKVTERFKDMVVEEGYDPSYGARPLRRAIMRLLEDSMAEKMLTGEIQEGDLVLVDVDSDGSVIVLNGSSGAPEQTGELGFNFHRMRTTNFAP</sequence>
<dbReference type="PANTHER" id="PTHR11638">
    <property type="entry name" value="ATP-DEPENDENT CLP PROTEASE"/>
    <property type="match status" value="1"/>
</dbReference>
<dbReference type="FunFam" id="1.10.8.60:FF:000017">
    <property type="entry name" value="ATP-dependent chaperone ClpB"/>
    <property type="match status" value="1"/>
</dbReference>
<dbReference type="PROSITE" id="PS00871">
    <property type="entry name" value="CLPAB_2"/>
    <property type="match status" value="1"/>
</dbReference>
<feature type="domain" description="Clp R" evidence="9">
    <location>
        <begin position="101"/>
        <end position="244"/>
    </location>
</feature>
<accession>A0AAP0RJ47</accession>
<keyword evidence="2" id="KW-0150">Chloroplast</keyword>
<dbReference type="PANTHER" id="PTHR11638:SF155">
    <property type="entry name" value="CHAPERONE PROTEIN CLPC1, CHLOROPLASTIC-LIKE"/>
    <property type="match status" value="1"/>
</dbReference>
<dbReference type="EMBL" id="JBBPBK010000009">
    <property type="protein sequence ID" value="KAK9278087.1"/>
    <property type="molecule type" value="Genomic_DNA"/>
</dbReference>
<dbReference type="Gene3D" id="3.40.50.300">
    <property type="entry name" value="P-loop containing nucleotide triphosphate hydrolases"/>
    <property type="match status" value="2"/>
</dbReference>